<reference evidence="2 3" key="1">
    <citation type="submission" date="2015-07" db="EMBL/GenBank/DDBJ databases">
        <title>The genome of Melipona quadrifasciata.</title>
        <authorList>
            <person name="Pan H."/>
            <person name="Kapheim K."/>
        </authorList>
    </citation>
    <scope>NUCLEOTIDE SEQUENCE [LARGE SCALE GENOMIC DNA]</scope>
    <source>
        <strain evidence="2">0111107301</strain>
        <tissue evidence="2">Whole body</tissue>
    </source>
</reference>
<dbReference type="PANTHER" id="PTHR11008:SF9">
    <property type="entry name" value="PROTEIN TAKEOUT-LIKE PROTEIN"/>
    <property type="match status" value="1"/>
</dbReference>
<evidence type="ECO:0000313" key="3">
    <source>
        <dbReference type="Proteomes" id="UP000053105"/>
    </source>
</evidence>
<gene>
    <name evidence="2" type="ORF">WN51_14450</name>
</gene>
<feature type="signal peptide" evidence="1">
    <location>
        <begin position="1"/>
        <end position="19"/>
    </location>
</feature>
<dbReference type="SMART" id="SM00700">
    <property type="entry name" value="JHBP"/>
    <property type="match status" value="1"/>
</dbReference>
<dbReference type="AlphaFoldDB" id="A0A0N0BFJ1"/>
<dbReference type="OrthoDB" id="6380971at2759"/>
<dbReference type="Pfam" id="PF06585">
    <property type="entry name" value="JHBP"/>
    <property type="match status" value="1"/>
</dbReference>
<name>A0A0N0BFJ1_9HYME</name>
<dbReference type="PANTHER" id="PTHR11008">
    <property type="entry name" value="PROTEIN TAKEOUT-LIKE PROTEIN"/>
    <property type="match status" value="1"/>
</dbReference>
<organism evidence="2 3">
    <name type="scientific">Melipona quadrifasciata</name>
    <dbReference type="NCBI Taxonomy" id="166423"/>
    <lineage>
        <taxon>Eukaryota</taxon>
        <taxon>Metazoa</taxon>
        <taxon>Ecdysozoa</taxon>
        <taxon>Arthropoda</taxon>
        <taxon>Hexapoda</taxon>
        <taxon>Insecta</taxon>
        <taxon>Pterygota</taxon>
        <taxon>Neoptera</taxon>
        <taxon>Endopterygota</taxon>
        <taxon>Hymenoptera</taxon>
        <taxon>Apocrita</taxon>
        <taxon>Aculeata</taxon>
        <taxon>Apoidea</taxon>
        <taxon>Anthophila</taxon>
        <taxon>Apidae</taxon>
        <taxon>Melipona</taxon>
    </lineage>
</organism>
<accession>A0A0N0BFJ1</accession>
<dbReference type="InterPro" id="IPR038606">
    <property type="entry name" value="To_sf"/>
</dbReference>
<sequence length="324" mass="36496">MHMLKEIIILMLSIQMISSQSEGLPRFLGGIENVANSASNFLSGFMQRQKELIHRVTDTASNYITTAVETPRNLIINATKLTTGYSKYFELQTVDSAASKGLEFKIQRIIEKIRARMPYGIPELGIPALEPFYLDELYINFDNPDIGNISIVLENLSLYNLSTFVVNKAKLSLIGPIFAANISVPKIHIEGFYNISGDIGNTVDLQGSGPFKADVYDFQLYVSSLLGFRKGVYLKTFYMDFSLRSIDINLENFTDDDELTDVINKVVRELTPKVIEFIKPDILPGIQSYVGNKINETIQQITLKDVMSVLGNNEIREFTHLIPF</sequence>
<dbReference type="InterPro" id="IPR010562">
    <property type="entry name" value="Haemolymph_juvenile_hormone-bd"/>
</dbReference>
<protein>
    <submittedName>
        <fullName evidence="2">Uncharacterized protein</fullName>
    </submittedName>
</protein>
<keyword evidence="3" id="KW-1185">Reference proteome</keyword>
<dbReference type="Gene3D" id="3.15.10.30">
    <property type="entry name" value="Haemolymph juvenile hormone binding protein"/>
    <property type="match status" value="1"/>
</dbReference>
<evidence type="ECO:0000313" key="2">
    <source>
        <dbReference type="EMBL" id="KOX73404.1"/>
    </source>
</evidence>
<feature type="chain" id="PRO_5005844941" evidence="1">
    <location>
        <begin position="20"/>
        <end position="324"/>
    </location>
</feature>
<evidence type="ECO:0000256" key="1">
    <source>
        <dbReference type="SAM" id="SignalP"/>
    </source>
</evidence>
<keyword evidence="1" id="KW-0732">Signal</keyword>
<dbReference type="Proteomes" id="UP000053105">
    <property type="component" value="Unassembled WGS sequence"/>
</dbReference>
<proteinExistence type="predicted"/>
<dbReference type="EMBL" id="KQ435798">
    <property type="protein sequence ID" value="KOX73404.1"/>
    <property type="molecule type" value="Genomic_DNA"/>
</dbReference>